<evidence type="ECO:0000313" key="2">
    <source>
        <dbReference type="EnsemblPlants" id="OPUNC07G08330.1"/>
    </source>
</evidence>
<evidence type="ECO:0000313" key="3">
    <source>
        <dbReference type="Proteomes" id="UP000026962"/>
    </source>
</evidence>
<dbReference type="Proteomes" id="UP000026962">
    <property type="component" value="Chromosome 7"/>
</dbReference>
<dbReference type="Gramene" id="OPUNC07G08330.1">
    <property type="protein sequence ID" value="OPUNC07G08330.1"/>
    <property type="gene ID" value="OPUNC07G08330"/>
</dbReference>
<dbReference type="EnsemblPlants" id="OPUNC07G08330.1">
    <property type="protein sequence ID" value="OPUNC07G08330.1"/>
    <property type="gene ID" value="OPUNC07G08330"/>
</dbReference>
<evidence type="ECO:0000256" key="1">
    <source>
        <dbReference type="SAM" id="MobiDB-lite"/>
    </source>
</evidence>
<keyword evidence="3" id="KW-1185">Reference proteome</keyword>
<name>A0A0E0LIY1_ORYPU</name>
<reference evidence="2" key="1">
    <citation type="submission" date="2015-04" db="UniProtKB">
        <authorList>
            <consortium name="EnsemblPlants"/>
        </authorList>
    </citation>
    <scope>IDENTIFICATION</scope>
</reference>
<dbReference type="AlphaFoldDB" id="A0A0E0LIY1"/>
<sequence>MAGPHPHTDPERVGMPTIHWTGDGGSRPEAKRTTRTGPGAQTRADSSLEEEATPLSTRQRRI</sequence>
<proteinExistence type="predicted"/>
<accession>A0A0E0LIY1</accession>
<reference evidence="2" key="2">
    <citation type="submission" date="2018-05" db="EMBL/GenBank/DDBJ databases">
        <title>OpunRS2 (Oryza punctata Reference Sequence Version 2).</title>
        <authorList>
            <person name="Zhang J."/>
            <person name="Kudrna D."/>
            <person name="Lee S."/>
            <person name="Talag J."/>
            <person name="Welchert J."/>
            <person name="Wing R.A."/>
        </authorList>
    </citation>
    <scope>NUCLEOTIDE SEQUENCE [LARGE SCALE GENOMIC DNA]</scope>
</reference>
<organism evidence="2">
    <name type="scientific">Oryza punctata</name>
    <name type="common">Red rice</name>
    <dbReference type="NCBI Taxonomy" id="4537"/>
    <lineage>
        <taxon>Eukaryota</taxon>
        <taxon>Viridiplantae</taxon>
        <taxon>Streptophyta</taxon>
        <taxon>Embryophyta</taxon>
        <taxon>Tracheophyta</taxon>
        <taxon>Spermatophyta</taxon>
        <taxon>Magnoliopsida</taxon>
        <taxon>Liliopsida</taxon>
        <taxon>Poales</taxon>
        <taxon>Poaceae</taxon>
        <taxon>BOP clade</taxon>
        <taxon>Oryzoideae</taxon>
        <taxon>Oryzeae</taxon>
        <taxon>Oryzinae</taxon>
        <taxon>Oryza</taxon>
    </lineage>
</organism>
<protein>
    <submittedName>
        <fullName evidence="2">Uncharacterized protein</fullName>
    </submittedName>
</protein>
<feature type="region of interest" description="Disordered" evidence="1">
    <location>
        <begin position="1"/>
        <end position="62"/>
    </location>
</feature>
<feature type="compositionally biased region" description="Basic and acidic residues" evidence="1">
    <location>
        <begin position="1"/>
        <end position="12"/>
    </location>
</feature>
<dbReference type="HOGENOM" id="CLU_2908089_0_0_1"/>